<dbReference type="Proteomes" id="UP000177230">
    <property type="component" value="Unassembled WGS sequence"/>
</dbReference>
<organism evidence="3 4">
    <name type="scientific">Candidatus Edwardsbacteria bacterium GWF2_54_11</name>
    <dbReference type="NCBI Taxonomy" id="1817851"/>
    <lineage>
        <taxon>Bacteria</taxon>
        <taxon>Candidatus Edwardsiibacteriota</taxon>
    </lineage>
</organism>
<dbReference type="Pfam" id="PF01541">
    <property type="entry name" value="GIY-YIG"/>
    <property type="match status" value="1"/>
</dbReference>
<gene>
    <name evidence="3" type="ORF">A2024_12005</name>
</gene>
<comment type="similarity">
    <text evidence="1">Belongs to the UPF0213 family.</text>
</comment>
<proteinExistence type="inferred from homology"/>
<evidence type="ECO:0000313" key="3">
    <source>
        <dbReference type="EMBL" id="OGF12942.1"/>
    </source>
</evidence>
<name>A0A1F5REW1_9BACT</name>
<dbReference type="EMBL" id="MFFM01000028">
    <property type="protein sequence ID" value="OGF12942.1"/>
    <property type="molecule type" value="Genomic_DNA"/>
</dbReference>
<evidence type="ECO:0000259" key="2">
    <source>
        <dbReference type="PROSITE" id="PS50164"/>
    </source>
</evidence>
<dbReference type="PANTHER" id="PTHR34477">
    <property type="entry name" value="UPF0213 PROTEIN YHBQ"/>
    <property type="match status" value="1"/>
</dbReference>
<dbReference type="InterPro" id="IPR000305">
    <property type="entry name" value="GIY-YIG_endonuc"/>
</dbReference>
<feature type="domain" description="GIY-YIG" evidence="2">
    <location>
        <begin position="4"/>
        <end position="80"/>
    </location>
</feature>
<evidence type="ECO:0000313" key="4">
    <source>
        <dbReference type="Proteomes" id="UP000177230"/>
    </source>
</evidence>
<comment type="caution">
    <text evidence="3">The sequence shown here is derived from an EMBL/GenBank/DDBJ whole genome shotgun (WGS) entry which is preliminary data.</text>
</comment>
<dbReference type="CDD" id="cd10448">
    <property type="entry name" value="GIY-YIG_unchar_3"/>
    <property type="match status" value="1"/>
</dbReference>
<dbReference type="AlphaFoldDB" id="A0A1F5REW1"/>
<dbReference type="InterPro" id="IPR035901">
    <property type="entry name" value="GIY-YIG_endonuc_sf"/>
</dbReference>
<accession>A0A1F5REW1</accession>
<reference evidence="3 4" key="1">
    <citation type="journal article" date="2016" name="Nat. Commun.">
        <title>Thousands of microbial genomes shed light on interconnected biogeochemical processes in an aquifer system.</title>
        <authorList>
            <person name="Anantharaman K."/>
            <person name="Brown C.T."/>
            <person name="Hug L.A."/>
            <person name="Sharon I."/>
            <person name="Castelle C.J."/>
            <person name="Probst A.J."/>
            <person name="Thomas B.C."/>
            <person name="Singh A."/>
            <person name="Wilkins M.J."/>
            <person name="Karaoz U."/>
            <person name="Brodie E.L."/>
            <person name="Williams K.H."/>
            <person name="Hubbard S.S."/>
            <person name="Banfield J.F."/>
        </authorList>
    </citation>
    <scope>NUCLEOTIDE SEQUENCE [LARGE SCALE GENOMIC DNA]</scope>
</reference>
<dbReference type="PANTHER" id="PTHR34477:SF5">
    <property type="entry name" value="BSL5627 PROTEIN"/>
    <property type="match status" value="1"/>
</dbReference>
<evidence type="ECO:0000256" key="1">
    <source>
        <dbReference type="ARBA" id="ARBA00007435"/>
    </source>
</evidence>
<dbReference type="PROSITE" id="PS50164">
    <property type="entry name" value="GIY_YIG"/>
    <property type="match status" value="1"/>
</dbReference>
<protein>
    <recommendedName>
        <fullName evidence="2">GIY-YIG domain-containing protein</fullName>
    </recommendedName>
</protein>
<dbReference type="Gene3D" id="3.40.1440.10">
    <property type="entry name" value="GIY-YIG endonuclease"/>
    <property type="match status" value="1"/>
</dbReference>
<dbReference type="SUPFAM" id="SSF82771">
    <property type="entry name" value="GIY-YIG endonuclease"/>
    <property type="match status" value="1"/>
</dbReference>
<sequence length="96" mass="11256">MFGKKYFIYILASKKNGTLYVGVTNDLKRRVAEHKNGFIPGFTRKYKVELLVYFEAFDEPRAAIAREKQIKAGSRANKVRLIERDNPDWIDLFEKI</sequence>
<dbReference type="InterPro" id="IPR050190">
    <property type="entry name" value="UPF0213_domain"/>
</dbReference>